<evidence type="ECO:0000256" key="1">
    <source>
        <dbReference type="SAM" id="Phobius"/>
    </source>
</evidence>
<sequence length="50" mass="5544">MWLDSLTTWWTQNERLIQLLIDALGQTLVMVLASGIIGFLIGIRPGSPCT</sequence>
<dbReference type="EMBL" id="BBMN01000018">
    <property type="protein sequence ID" value="GAL07606.1"/>
    <property type="molecule type" value="Genomic_DNA"/>
</dbReference>
<gene>
    <name evidence="2" type="ORF">JCM19237_844</name>
</gene>
<keyword evidence="1" id="KW-0812">Transmembrane</keyword>
<dbReference type="Proteomes" id="UP000029227">
    <property type="component" value="Unassembled WGS sequence"/>
</dbReference>
<keyword evidence="1" id="KW-0472">Membrane</keyword>
<evidence type="ECO:0000313" key="2">
    <source>
        <dbReference type="EMBL" id="GAL07606.1"/>
    </source>
</evidence>
<dbReference type="eggNOG" id="COG2011">
    <property type="taxonomic scope" value="Bacteria"/>
</dbReference>
<evidence type="ECO:0000313" key="3">
    <source>
        <dbReference type="Proteomes" id="UP000029227"/>
    </source>
</evidence>
<evidence type="ECO:0008006" key="4">
    <source>
        <dbReference type="Google" id="ProtNLM"/>
    </source>
</evidence>
<dbReference type="AlphaFoldDB" id="A0A090QXJ9"/>
<feature type="transmembrane region" description="Helical" evidence="1">
    <location>
        <begin position="20"/>
        <end position="43"/>
    </location>
</feature>
<reference evidence="2 3" key="1">
    <citation type="journal article" date="2014" name="Genome Announc.">
        <title>Draft Genome Sequences of Two Vibrionaceae Species, Vibrio ponticus C121 and Photobacterium aphoticum C119, Isolated as Coral Reef Microbiota.</title>
        <authorList>
            <person name="Al-saari N."/>
            <person name="Meirelles P.M."/>
            <person name="Mino S."/>
            <person name="Suda W."/>
            <person name="Oshima K."/>
            <person name="Hattori M."/>
            <person name="Ohkuma M."/>
            <person name="Thompson F.L."/>
            <person name="Gomez-Gil B."/>
            <person name="Sawabe T."/>
            <person name="Sawabe T."/>
        </authorList>
    </citation>
    <scope>NUCLEOTIDE SEQUENCE [LARGE SCALE GENOMIC DNA]</scope>
    <source>
        <strain evidence="2 3">JCM 19237</strain>
    </source>
</reference>
<comment type="caution">
    <text evidence="2">The sequence shown here is derived from an EMBL/GenBank/DDBJ whole genome shotgun (WGS) entry which is preliminary data.</text>
</comment>
<keyword evidence="1" id="KW-1133">Transmembrane helix</keyword>
<proteinExistence type="predicted"/>
<organism evidence="2 3">
    <name type="scientific">Photobacterium aphoticum</name>
    <dbReference type="NCBI Taxonomy" id="754436"/>
    <lineage>
        <taxon>Bacteria</taxon>
        <taxon>Pseudomonadati</taxon>
        <taxon>Pseudomonadota</taxon>
        <taxon>Gammaproteobacteria</taxon>
        <taxon>Vibrionales</taxon>
        <taxon>Vibrionaceae</taxon>
        <taxon>Photobacterium</taxon>
    </lineage>
</organism>
<dbReference type="STRING" id="754436.JCM19237_844"/>
<accession>A0A090QXJ9</accession>
<protein>
    <recommendedName>
        <fullName evidence="4">Methionine ABC transporter permease protein</fullName>
    </recommendedName>
</protein>
<name>A0A090QXJ9_9GAMM</name>